<sequence>MNQQTRSDTMLGSSDQWLQYYQQPVAGGIFSGGLSHDATGVTTSATTEKMLSPSNSSTISNGGHELNPKGSILKPIRRRSRVSKRTPITLLNATTTNFRALVQQFTGCRSGTLSFGTQKGPINLNFGFASQQTVNNGGYHYDFQETRVLPQPSYHPHHQQQQQLHQFQDQNCMFSSDNNSSDVYPSSCGNPTLNNMQTLEDFLLENISLHELITDA</sequence>
<dbReference type="Pfam" id="PF05678">
    <property type="entry name" value="VQ"/>
    <property type="match status" value="1"/>
</dbReference>
<keyword evidence="4" id="KW-1185">Reference proteome</keyword>
<dbReference type="OrthoDB" id="1726347at2759"/>
<dbReference type="PANTHER" id="PTHR33179">
    <property type="entry name" value="VQ MOTIF-CONTAINING PROTEIN"/>
    <property type="match status" value="1"/>
</dbReference>
<feature type="domain" description="VQ" evidence="2">
    <location>
        <begin position="90"/>
        <end position="109"/>
    </location>
</feature>
<dbReference type="OMA" id="QQFTGCA"/>
<proteinExistence type="predicted"/>
<name>A0A2R6QMD8_ACTCC</name>
<dbReference type="InterPro" id="IPR039609">
    <property type="entry name" value="VQ_15/22"/>
</dbReference>
<reference evidence="4" key="2">
    <citation type="journal article" date="2018" name="BMC Genomics">
        <title>A manually annotated Actinidia chinensis var. chinensis (kiwifruit) genome highlights the challenges associated with draft genomes and gene prediction in plants.</title>
        <authorList>
            <person name="Pilkington S.M."/>
            <person name="Crowhurst R."/>
            <person name="Hilario E."/>
            <person name="Nardozza S."/>
            <person name="Fraser L."/>
            <person name="Peng Y."/>
            <person name="Gunaseelan K."/>
            <person name="Simpson R."/>
            <person name="Tahir J."/>
            <person name="Deroles S.C."/>
            <person name="Templeton K."/>
            <person name="Luo Z."/>
            <person name="Davy M."/>
            <person name="Cheng C."/>
            <person name="McNeilage M."/>
            <person name="Scaglione D."/>
            <person name="Liu Y."/>
            <person name="Zhang Q."/>
            <person name="Datson P."/>
            <person name="De Silva N."/>
            <person name="Gardiner S.E."/>
            <person name="Bassett H."/>
            <person name="Chagne D."/>
            <person name="McCallum J."/>
            <person name="Dzierzon H."/>
            <person name="Deng C."/>
            <person name="Wang Y.Y."/>
            <person name="Barron L."/>
            <person name="Manako K."/>
            <person name="Bowen J."/>
            <person name="Foster T.M."/>
            <person name="Erridge Z.A."/>
            <person name="Tiffin H."/>
            <person name="Waite C.N."/>
            <person name="Davies K.M."/>
            <person name="Grierson E.P."/>
            <person name="Laing W.A."/>
            <person name="Kirk R."/>
            <person name="Chen X."/>
            <person name="Wood M."/>
            <person name="Montefiori M."/>
            <person name="Brummell D.A."/>
            <person name="Schwinn K.E."/>
            <person name="Catanach A."/>
            <person name="Fullerton C."/>
            <person name="Li D."/>
            <person name="Meiyalaghan S."/>
            <person name="Nieuwenhuizen N."/>
            <person name="Read N."/>
            <person name="Prakash R."/>
            <person name="Hunter D."/>
            <person name="Zhang H."/>
            <person name="McKenzie M."/>
            <person name="Knabel M."/>
            <person name="Harris A."/>
            <person name="Allan A.C."/>
            <person name="Gleave A."/>
            <person name="Chen A."/>
            <person name="Janssen B.J."/>
            <person name="Plunkett B."/>
            <person name="Ampomah-Dwamena C."/>
            <person name="Voogd C."/>
            <person name="Leif D."/>
            <person name="Lafferty D."/>
            <person name="Souleyre E.J.F."/>
            <person name="Varkonyi-Gasic E."/>
            <person name="Gambi F."/>
            <person name="Hanley J."/>
            <person name="Yao J.L."/>
            <person name="Cheung J."/>
            <person name="David K.M."/>
            <person name="Warren B."/>
            <person name="Marsh K."/>
            <person name="Snowden K.C."/>
            <person name="Lin-Wang K."/>
            <person name="Brian L."/>
            <person name="Martinez-Sanchez M."/>
            <person name="Wang M."/>
            <person name="Ileperuma N."/>
            <person name="Macnee N."/>
            <person name="Campin R."/>
            <person name="McAtee P."/>
            <person name="Drummond R.S.M."/>
            <person name="Espley R.V."/>
            <person name="Ireland H.S."/>
            <person name="Wu R."/>
            <person name="Atkinson R.G."/>
            <person name="Karunairetnam S."/>
            <person name="Bulley S."/>
            <person name="Chunkath S."/>
            <person name="Hanley Z."/>
            <person name="Storey R."/>
            <person name="Thrimawithana A.H."/>
            <person name="Thomson S."/>
            <person name="David C."/>
            <person name="Testolin R."/>
            <person name="Huang H."/>
            <person name="Hellens R.P."/>
            <person name="Schaffer R.J."/>
        </authorList>
    </citation>
    <scope>NUCLEOTIDE SEQUENCE [LARGE SCALE GENOMIC DNA]</scope>
    <source>
        <strain evidence="4">cv. Red5</strain>
    </source>
</reference>
<reference evidence="3 4" key="1">
    <citation type="submission" date="2017-07" db="EMBL/GenBank/DDBJ databases">
        <title>An improved, manually edited Actinidia chinensis var. chinensis (kiwifruit) genome highlights the challenges associated with draft genomes and gene prediction in plants.</title>
        <authorList>
            <person name="Pilkington S."/>
            <person name="Crowhurst R."/>
            <person name="Hilario E."/>
            <person name="Nardozza S."/>
            <person name="Fraser L."/>
            <person name="Peng Y."/>
            <person name="Gunaseelan K."/>
            <person name="Simpson R."/>
            <person name="Tahir J."/>
            <person name="Deroles S."/>
            <person name="Templeton K."/>
            <person name="Luo Z."/>
            <person name="Davy M."/>
            <person name="Cheng C."/>
            <person name="Mcneilage M."/>
            <person name="Scaglione D."/>
            <person name="Liu Y."/>
            <person name="Zhang Q."/>
            <person name="Datson P."/>
            <person name="De Silva N."/>
            <person name="Gardiner S."/>
            <person name="Bassett H."/>
            <person name="Chagne D."/>
            <person name="Mccallum J."/>
            <person name="Dzierzon H."/>
            <person name="Deng C."/>
            <person name="Wang Y.-Y."/>
            <person name="Barron N."/>
            <person name="Manako K."/>
            <person name="Bowen J."/>
            <person name="Foster T."/>
            <person name="Erridge Z."/>
            <person name="Tiffin H."/>
            <person name="Waite C."/>
            <person name="Davies K."/>
            <person name="Grierson E."/>
            <person name="Laing W."/>
            <person name="Kirk R."/>
            <person name="Chen X."/>
            <person name="Wood M."/>
            <person name="Montefiori M."/>
            <person name="Brummell D."/>
            <person name="Schwinn K."/>
            <person name="Catanach A."/>
            <person name="Fullerton C."/>
            <person name="Li D."/>
            <person name="Meiyalaghan S."/>
            <person name="Nieuwenhuizen N."/>
            <person name="Read N."/>
            <person name="Prakash R."/>
            <person name="Hunter D."/>
            <person name="Zhang H."/>
            <person name="Mckenzie M."/>
            <person name="Knabel M."/>
            <person name="Harris A."/>
            <person name="Allan A."/>
            <person name="Chen A."/>
            <person name="Janssen B."/>
            <person name="Plunkett B."/>
            <person name="Dwamena C."/>
            <person name="Voogd C."/>
            <person name="Leif D."/>
            <person name="Lafferty D."/>
            <person name="Souleyre E."/>
            <person name="Varkonyi-Gasic E."/>
            <person name="Gambi F."/>
            <person name="Hanley J."/>
            <person name="Yao J.-L."/>
            <person name="Cheung J."/>
            <person name="David K."/>
            <person name="Warren B."/>
            <person name="Marsh K."/>
            <person name="Snowden K."/>
            <person name="Lin-Wang K."/>
            <person name="Brian L."/>
            <person name="Martinez-Sanchez M."/>
            <person name="Wang M."/>
            <person name="Ileperuma N."/>
            <person name="Macnee N."/>
            <person name="Campin R."/>
            <person name="Mcatee P."/>
            <person name="Drummond R."/>
            <person name="Espley R."/>
            <person name="Ireland H."/>
            <person name="Wu R."/>
            <person name="Atkinson R."/>
            <person name="Karunairetnam S."/>
            <person name="Bulley S."/>
            <person name="Chunkath S."/>
            <person name="Hanley Z."/>
            <person name="Storey R."/>
            <person name="Thrimawithana A."/>
            <person name="Thomson S."/>
            <person name="David C."/>
            <person name="Testolin R."/>
        </authorList>
    </citation>
    <scope>NUCLEOTIDE SEQUENCE [LARGE SCALE GENOMIC DNA]</scope>
    <source>
        <strain evidence="4">cv. Red5</strain>
        <tissue evidence="3">Young leaf</tissue>
    </source>
</reference>
<dbReference type="STRING" id="1590841.A0A2R6QMD8"/>
<comment type="caution">
    <text evidence="3">The sequence shown here is derived from an EMBL/GenBank/DDBJ whole genome shotgun (WGS) entry which is preliminary data.</text>
</comment>
<feature type="region of interest" description="Disordered" evidence="1">
    <location>
        <begin position="44"/>
        <end position="79"/>
    </location>
</feature>
<gene>
    <name evidence="3" type="ORF">CEY00_Acc15359</name>
</gene>
<dbReference type="EMBL" id="NKQK01000014">
    <property type="protein sequence ID" value="PSS11086.1"/>
    <property type="molecule type" value="Genomic_DNA"/>
</dbReference>
<protein>
    <submittedName>
        <fullName evidence="3">VQ motif-containing protein</fullName>
    </submittedName>
</protein>
<evidence type="ECO:0000259" key="2">
    <source>
        <dbReference type="Pfam" id="PF05678"/>
    </source>
</evidence>
<feature type="compositionally biased region" description="Polar residues" evidence="1">
    <location>
        <begin position="44"/>
        <end position="61"/>
    </location>
</feature>
<accession>A0A2R6QMD8</accession>
<evidence type="ECO:0000313" key="4">
    <source>
        <dbReference type="Proteomes" id="UP000241394"/>
    </source>
</evidence>
<evidence type="ECO:0000256" key="1">
    <source>
        <dbReference type="SAM" id="MobiDB-lite"/>
    </source>
</evidence>
<dbReference type="AlphaFoldDB" id="A0A2R6QMD8"/>
<dbReference type="PANTHER" id="PTHR33179:SF29">
    <property type="entry name" value="OS06G0666400 PROTEIN"/>
    <property type="match status" value="1"/>
</dbReference>
<organism evidence="3 4">
    <name type="scientific">Actinidia chinensis var. chinensis</name>
    <name type="common">Chinese soft-hair kiwi</name>
    <dbReference type="NCBI Taxonomy" id="1590841"/>
    <lineage>
        <taxon>Eukaryota</taxon>
        <taxon>Viridiplantae</taxon>
        <taxon>Streptophyta</taxon>
        <taxon>Embryophyta</taxon>
        <taxon>Tracheophyta</taxon>
        <taxon>Spermatophyta</taxon>
        <taxon>Magnoliopsida</taxon>
        <taxon>eudicotyledons</taxon>
        <taxon>Gunneridae</taxon>
        <taxon>Pentapetalae</taxon>
        <taxon>asterids</taxon>
        <taxon>Ericales</taxon>
        <taxon>Actinidiaceae</taxon>
        <taxon>Actinidia</taxon>
    </lineage>
</organism>
<dbReference type="InterPro" id="IPR008889">
    <property type="entry name" value="VQ"/>
</dbReference>
<dbReference type="InParanoid" id="A0A2R6QMD8"/>
<dbReference type="Proteomes" id="UP000241394">
    <property type="component" value="Chromosome LG14"/>
</dbReference>
<dbReference type="Gramene" id="PSS11086">
    <property type="protein sequence ID" value="PSS11086"/>
    <property type="gene ID" value="CEY00_Acc15359"/>
</dbReference>
<evidence type="ECO:0000313" key="3">
    <source>
        <dbReference type="EMBL" id="PSS11086.1"/>
    </source>
</evidence>